<proteinExistence type="predicted"/>
<accession>A0A1E2ULK5</accession>
<sequence>MWFRSYNQFGISVFLAMLVACSGDTGTGPKEVKWDRDACERCRMVVSDHFHAAQIRYLAPDKKRTEVAMFDDIGCATLWLAGKPWESDPNTEIWVADHRTGDWIDARKATYVEGNLTPMEFGLGAQSETAPGGLNFEQAKQHIIKVEKRFDHHGVHLMERLKQQAKRRQGVTEQPPTGTVD</sequence>
<evidence type="ECO:0000313" key="2">
    <source>
        <dbReference type="EMBL" id="ODB95414.1"/>
    </source>
</evidence>
<keyword evidence="3" id="KW-1185">Reference proteome</keyword>
<protein>
    <recommendedName>
        <fullName evidence="4">Protein NosL</fullName>
    </recommendedName>
</protein>
<dbReference type="RefSeq" id="WP_069024022.1">
    <property type="nucleotide sequence ID" value="NZ_LVJZ01000003.1"/>
</dbReference>
<dbReference type="InterPro" id="IPR008719">
    <property type="entry name" value="N2O_reductase_NosL"/>
</dbReference>
<dbReference type="SUPFAM" id="SSF160387">
    <property type="entry name" value="NosL/MerB-like"/>
    <property type="match status" value="1"/>
</dbReference>
<dbReference type="EMBL" id="LVJZ01000003">
    <property type="protein sequence ID" value="ODB95414.1"/>
    <property type="molecule type" value="Genomic_DNA"/>
</dbReference>
<gene>
    <name evidence="2" type="ORF">A3196_00780</name>
</gene>
<dbReference type="STRING" id="1818881.A3196_00780"/>
<dbReference type="Pfam" id="PF05573">
    <property type="entry name" value="NosL"/>
    <property type="match status" value="1"/>
</dbReference>
<feature type="region of interest" description="Disordered" evidence="1">
    <location>
        <begin position="162"/>
        <end position="181"/>
    </location>
</feature>
<reference evidence="2 3" key="1">
    <citation type="submission" date="2016-03" db="EMBL/GenBank/DDBJ databases">
        <title>Chemosynthetic sulphur-oxidizing symbionts of marine invertebrate animals are capable of nitrogen fixation.</title>
        <authorList>
            <person name="Petersen J.M."/>
            <person name="Kemper A."/>
            <person name="Gruber-Vodicka H."/>
            <person name="Cardini U."/>
            <person name="Geest Mvander."/>
            <person name="Kleiner M."/>
            <person name="Bulgheresi S."/>
            <person name="Fussmann M."/>
            <person name="Herbold C."/>
            <person name="Seah B.K.B."/>
            <person name="Antony C.Paul."/>
            <person name="Liu D."/>
            <person name="Belitz A."/>
            <person name="Weber M."/>
        </authorList>
    </citation>
    <scope>NUCLEOTIDE SEQUENCE [LARGE SCALE GENOMIC DNA]</scope>
    <source>
        <strain evidence="2">G_D</strain>
    </source>
</reference>
<dbReference type="PANTHER" id="PTHR41247">
    <property type="entry name" value="HTH-TYPE TRANSCRIPTIONAL REPRESSOR YCNK"/>
    <property type="match status" value="1"/>
</dbReference>
<comment type="caution">
    <text evidence="2">The sequence shown here is derived from an EMBL/GenBank/DDBJ whole genome shotgun (WGS) entry which is preliminary data.</text>
</comment>
<organism evidence="2 3">
    <name type="scientific">Candidatus Thiodiazotropha endoloripes</name>
    <dbReference type="NCBI Taxonomy" id="1818881"/>
    <lineage>
        <taxon>Bacteria</taxon>
        <taxon>Pseudomonadati</taxon>
        <taxon>Pseudomonadota</taxon>
        <taxon>Gammaproteobacteria</taxon>
        <taxon>Chromatiales</taxon>
        <taxon>Sedimenticolaceae</taxon>
        <taxon>Candidatus Thiodiazotropha</taxon>
    </lineage>
</organism>
<evidence type="ECO:0000256" key="1">
    <source>
        <dbReference type="SAM" id="MobiDB-lite"/>
    </source>
</evidence>
<dbReference type="PANTHER" id="PTHR41247:SF1">
    <property type="entry name" value="HTH-TYPE TRANSCRIPTIONAL REPRESSOR YCNK"/>
    <property type="match status" value="1"/>
</dbReference>
<name>A0A1E2ULK5_9GAMM</name>
<feature type="compositionally biased region" description="Polar residues" evidence="1">
    <location>
        <begin position="171"/>
        <end position="181"/>
    </location>
</feature>
<dbReference type="AlphaFoldDB" id="A0A1E2ULK5"/>
<dbReference type="Proteomes" id="UP000094849">
    <property type="component" value="Unassembled WGS sequence"/>
</dbReference>
<dbReference type="PROSITE" id="PS51257">
    <property type="entry name" value="PROKAR_LIPOPROTEIN"/>
    <property type="match status" value="1"/>
</dbReference>
<evidence type="ECO:0008006" key="4">
    <source>
        <dbReference type="Google" id="ProtNLM"/>
    </source>
</evidence>
<evidence type="ECO:0000313" key="3">
    <source>
        <dbReference type="Proteomes" id="UP000094849"/>
    </source>
</evidence>